<reference evidence="1 2" key="1">
    <citation type="submission" date="2020-08" db="EMBL/GenBank/DDBJ databases">
        <title>Genomic Encyclopedia of Type Strains, Phase IV (KMG-IV): sequencing the most valuable type-strain genomes for metagenomic binning, comparative biology and taxonomic classification.</title>
        <authorList>
            <person name="Goeker M."/>
        </authorList>
    </citation>
    <scope>NUCLEOTIDE SEQUENCE [LARGE SCALE GENOMIC DNA]</scope>
    <source>
        <strain evidence="1 2">DSM 19371</strain>
    </source>
</reference>
<keyword evidence="2" id="KW-1185">Reference proteome</keyword>
<dbReference type="EMBL" id="JACIEU010000011">
    <property type="protein sequence ID" value="MBB4149257.1"/>
    <property type="molecule type" value="Genomic_DNA"/>
</dbReference>
<gene>
    <name evidence="1" type="ORF">GGQ90_003046</name>
</gene>
<dbReference type="RefSeq" id="WP_188082876.1">
    <property type="nucleotide sequence ID" value="NZ_JACIEU010000011.1"/>
</dbReference>
<sequence>MEAIELAAHPAPTLNSNWFDTGPAANQRFLDEPELCLWLRALAPEPLDVRRALLLPLLTAARRGVLFGASACEFSNWLWTLPADRSKNGETNFVALGAWGRFLAQTNARWLIPSPRVDAIGAQGRAHQVAHGDIGRPGPQCYSIGCRALHPHQPIVSARPEFEIDQMLVIDDDQQVIIGFIAAHRVIHPAATRIGAVEHDLQATRLFVPFLVTSSLGLLKLFEEHTHSMREFTLFGRRQEIEVGPHFSF</sequence>
<comment type="caution">
    <text evidence="1">The sequence shown here is derived from an EMBL/GenBank/DDBJ whole genome shotgun (WGS) entry which is preliminary data.</text>
</comment>
<dbReference type="AlphaFoldDB" id="A0A7W6LTP7"/>
<organism evidence="1 2">
    <name type="scientific">Sphingobium scionense</name>
    <dbReference type="NCBI Taxonomy" id="1404341"/>
    <lineage>
        <taxon>Bacteria</taxon>
        <taxon>Pseudomonadati</taxon>
        <taxon>Pseudomonadota</taxon>
        <taxon>Alphaproteobacteria</taxon>
        <taxon>Sphingomonadales</taxon>
        <taxon>Sphingomonadaceae</taxon>
        <taxon>Sphingobium</taxon>
    </lineage>
</organism>
<proteinExistence type="predicted"/>
<evidence type="ECO:0000313" key="1">
    <source>
        <dbReference type="EMBL" id="MBB4149257.1"/>
    </source>
</evidence>
<evidence type="ECO:0000313" key="2">
    <source>
        <dbReference type="Proteomes" id="UP000590524"/>
    </source>
</evidence>
<dbReference type="Proteomes" id="UP000590524">
    <property type="component" value="Unassembled WGS sequence"/>
</dbReference>
<protein>
    <submittedName>
        <fullName evidence="1">Uncharacterized protein</fullName>
    </submittedName>
</protein>
<name>A0A7W6LTP7_9SPHN</name>
<accession>A0A7W6LTP7</accession>